<dbReference type="GO" id="GO:0005886">
    <property type="term" value="C:plasma membrane"/>
    <property type="evidence" value="ECO:0007669"/>
    <property type="project" value="UniProtKB-SubCell"/>
</dbReference>
<dbReference type="Pfam" id="PF07690">
    <property type="entry name" value="MFS_1"/>
    <property type="match status" value="1"/>
</dbReference>
<feature type="transmembrane region" description="Helical" evidence="7">
    <location>
        <begin position="315"/>
        <end position="336"/>
    </location>
</feature>
<comment type="subcellular location">
    <subcellularLocation>
        <location evidence="1">Cell membrane</location>
        <topology evidence="1">Multi-pass membrane protein</topology>
    </subcellularLocation>
</comment>
<accession>A0A5C1YFQ9</accession>
<feature type="transmembrane region" description="Helical" evidence="7">
    <location>
        <begin position="261"/>
        <end position="279"/>
    </location>
</feature>
<feature type="transmembrane region" description="Helical" evidence="7">
    <location>
        <begin position="109"/>
        <end position="130"/>
    </location>
</feature>
<feature type="transmembrane region" description="Helical" evidence="7">
    <location>
        <begin position="377"/>
        <end position="400"/>
    </location>
</feature>
<dbReference type="PROSITE" id="PS50850">
    <property type="entry name" value="MFS"/>
    <property type="match status" value="1"/>
</dbReference>
<dbReference type="Proteomes" id="UP000324678">
    <property type="component" value="Chromosome"/>
</dbReference>
<organism evidence="9 10">
    <name type="scientific">Agromyces intestinalis</name>
    <dbReference type="NCBI Taxonomy" id="2592652"/>
    <lineage>
        <taxon>Bacteria</taxon>
        <taxon>Bacillati</taxon>
        <taxon>Actinomycetota</taxon>
        <taxon>Actinomycetes</taxon>
        <taxon>Micrococcales</taxon>
        <taxon>Microbacteriaceae</taxon>
        <taxon>Agromyces</taxon>
    </lineage>
</organism>
<protein>
    <submittedName>
        <fullName evidence="9">MFS transporter</fullName>
    </submittedName>
</protein>
<keyword evidence="6 7" id="KW-0472">Membrane</keyword>
<dbReference type="InterPro" id="IPR036259">
    <property type="entry name" value="MFS_trans_sf"/>
</dbReference>
<feature type="transmembrane region" description="Helical" evidence="7">
    <location>
        <begin position="166"/>
        <end position="190"/>
    </location>
</feature>
<feature type="transmembrane region" description="Helical" evidence="7">
    <location>
        <begin position="221"/>
        <end position="241"/>
    </location>
</feature>
<dbReference type="InterPro" id="IPR050171">
    <property type="entry name" value="MFS_Transporters"/>
</dbReference>
<evidence type="ECO:0000313" key="9">
    <source>
        <dbReference type="EMBL" id="QEO14934.1"/>
    </source>
</evidence>
<keyword evidence="5 7" id="KW-1133">Transmembrane helix</keyword>
<feature type="transmembrane region" description="Helical" evidence="7">
    <location>
        <begin position="83"/>
        <end position="103"/>
    </location>
</feature>
<feature type="transmembrane region" description="Helical" evidence="7">
    <location>
        <begin position="142"/>
        <end position="160"/>
    </location>
</feature>
<keyword evidence="3" id="KW-1003">Cell membrane</keyword>
<evidence type="ECO:0000256" key="7">
    <source>
        <dbReference type="SAM" id="Phobius"/>
    </source>
</evidence>
<dbReference type="InterPro" id="IPR020846">
    <property type="entry name" value="MFS_dom"/>
</dbReference>
<dbReference type="AlphaFoldDB" id="A0A5C1YFQ9"/>
<dbReference type="EMBL" id="CP043505">
    <property type="protein sequence ID" value="QEO14934.1"/>
    <property type="molecule type" value="Genomic_DNA"/>
</dbReference>
<feature type="domain" description="Major facilitator superfamily (MFS) profile" evidence="8">
    <location>
        <begin position="1"/>
        <end position="401"/>
    </location>
</feature>
<evidence type="ECO:0000256" key="3">
    <source>
        <dbReference type="ARBA" id="ARBA00022475"/>
    </source>
</evidence>
<feature type="transmembrane region" description="Helical" evidence="7">
    <location>
        <begin position="291"/>
        <end position="309"/>
    </location>
</feature>
<evidence type="ECO:0000256" key="1">
    <source>
        <dbReference type="ARBA" id="ARBA00004651"/>
    </source>
</evidence>
<dbReference type="Gene3D" id="1.20.1250.20">
    <property type="entry name" value="MFS general substrate transporter like domains"/>
    <property type="match status" value="2"/>
</dbReference>
<evidence type="ECO:0000313" key="10">
    <source>
        <dbReference type="Proteomes" id="UP000324678"/>
    </source>
</evidence>
<dbReference type="GO" id="GO:0022857">
    <property type="term" value="F:transmembrane transporter activity"/>
    <property type="evidence" value="ECO:0007669"/>
    <property type="project" value="InterPro"/>
</dbReference>
<keyword evidence="4 7" id="KW-0812">Transmembrane</keyword>
<evidence type="ECO:0000256" key="2">
    <source>
        <dbReference type="ARBA" id="ARBA00022448"/>
    </source>
</evidence>
<keyword evidence="10" id="KW-1185">Reference proteome</keyword>
<dbReference type="PANTHER" id="PTHR23517">
    <property type="entry name" value="RESISTANCE PROTEIN MDTM, PUTATIVE-RELATED-RELATED"/>
    <property type="match status" value="1"/>
</dbReference>
<gene>
    <name evidence="9" type="ORF">FLP10_11290</name>
</gene>
<dbReference type="OrthoDB" id="9793283at2"/>
<evidence type="ECO:0000256" key="5">
    <source>
        <dbReference type="ARBA" id="ARBA00022989"/>
    </source>
</evidence>
<feature type="transmembrane region" description="Helical" evidence="7">
    <location>
        <begin position="52"/>
        <end position="76"/>
    </location>
</feature>
<reference evidence="9 10" key="1">
    <citation type="submission" date="2019-09" db="EMBL/GenBank/DDBJ databases">
        <title>Genome sequencing of strain KACC 19306.</title>
        <authorList>
            <person name="Heo J."/>
            <person name="Kim S.-J."/>
            <person name="Kim J.-S."/>
            <person name="Hong S.-B."/>
            <person name="Kwon S.-W."/>
        </authorList>
    </citation>
    <scope>NUCLEOTIDE SEQUENCE [LARGE SCALE GENOMIC DNA]</scope>
    <source>
        <strain evidence="9 10">KACC 19306</strain>
    </source>
</reference>
<proteinExistence type="predicted"/>
<evidence type="ECO:0000256" key="4">
    <source>
        <dbReference type="ARBA" id="ARBA00022692"/>
    </source>
</evidence>
<dbReference type="KEGG" id="ail:FLP10_11290"/>
<sequence>MTRTTPSTRTAEAPGWAPTLLICAFIATAQMTWGAVVPVLPIMVADQQLPTAVLGPVIAAFAIGRVLVNIPAGLALRGVPPRALMLATCLLLTAVTAATGLVTDPALLVVARLVAGVLGGAAVTVGFSVLLAGAPSARRGRVVAVATVVQMSAAAVGATLGGAVVAFAGVAAAFAAAAVPVLLVTIIDVIRPARAYWSSFERASAPAGRPPVPRGDRTADLALVVALAAVSFALFFARFGIEQGLVPVLAYEQGGLDPLGLGLALGAGTVLSMVALPFVGRAVDRGARTAVIAVSGIGAALAVVAFGLAAEPIGFTAAIVGYAVATSVANVVPGVVTAEAFPGTRSGFVVGVTRTAGDVGAAAGPLAAFWLAERFDVSIALGVVAAVLAALIGWFGVVVLRQGPAASVPAAT</sequence>
<evidence type="ECO:0000259" key="8">
    <source>
        <dbReference type="PROSITE" id="PS50850"/>
    </source>
</evidence>
<evidence type="ECO:0000256" key="6">
    <source>
        <dbReference type="ARBA" id="ARBA00023136"/>
    </source>
</evidence>
<dbReference type="RefSeq" id="WP_149160953.1">
    <property type="nucleotide sequence ID" value="NZ_CP043505.1"/>
</dbReference>
<dbReference type="InterPro" id="IPR011701">
    <property type="entry name" value="MFS"/>
</dbReference>
<feature type="transmembrane region" description="Helical" evidence="7">
    <location>
        <begin position="20"/>
        <end position="40"/>
    </location>
</feature>
<dbReference type="SUPFAM" id="SSF103473">
    <property type="entry name" value="MFS general substrate transporter"/>
    <property type="match status" value="1"/>
</dbReference>
<keyword evidence="2" id="KW-0813">Transport</keyword>
<name>A0A5C1YFQ9_9MICO</name>